<dbReference type="Proteomes" id="UP001642484">
    <property type="component" value="Unassembled WGS sequence"/>
</dbReference>
<name>A0ABP0LDF2_9DINO</name>
<evidence type="ECO:0000313" key="2">
    <source>
        <dbReference type="Proteomes" id="UP001642484"/>
    </source>
</evidence>
<evidence type="ECO:0000313" key="1">
    <source>
        <dbReference type="EMBL" id="CAK9037170.1"/>
    </source>
</evidence>
<protein>
    <submittedName>
        <fullName evidence="1">Uncharacterized protein</fullName>
    </submittedName>
</protein>
<proteinExistence type="predicted"/>
<dbReference type="EMBL" id="CAXAMN010012113">
    <property type="protein sequence ID" value="CAK9037170.1"/>
    <property type="molecule type" value="Genomic_DNA"/>
</dbReference>
<keyword evidence="2" id="KW-1185">Reference proteome</keyword>
<comment type="caution">
    <text evidence="1">The sequence shown here is derived from an EMBL/GenBank/DDBJ whole genome shotgun (WGS) entry which is preliminary data.</text>
</comment>
<organism evidence="1 2">
    <name type="scientific">Durusdinium trenchii</name>
    <dbReference type="NCBI Taxonomy" id="1381693"/>
    <lineage>
        <taxon>Eukaryota</taxon>
        <taxon>Sar</taxon>
        <taxon>Alveolata</taxon>
        <taxon>Dinophyceae</taxon>
        <taxon>Suessiales</taxon>
        <taxon>Symbiodiniaceae</taxon>
        <taxon>Durusdinium</taxon>
    </lineage>
</organism>
<accession>A0ABP0LDF2</accession>
<sequence>MMAQGASFCAPCPIREVESREAHALLEAVGGDAKSAEFWERLEVQCQAEAQTLLEPSLDSIWEMLREGEEMMQLAQATPNVVKSTESTKFTVLTLGVGVASARTSSFLWSKPELLNSAGLPGCIPIRGVFVAASLAAGVSAAKAMFARC</sequence>
<reference evidence="1 2" key="1">
    <citation type="submission" date="2024-02" db="EMBL/GenBank/DDBJ databases">
        <authorList>
            <person name="Chen Y."/>
            <person name="Shah S."/>
            <person name="Dougan E. K."/>
            <person name="Thang M."/>
            <person name="Chan C."/>
        </authorList>
    </citation>
    <scope>NUCLEOTIDE SEQUENCE [LARGE SCALE GENOMIC DNA]</scope>
</reference>
<gene>
    <name evidence="1" type="ORF">CCMP2556_LOCUS20559</name>
</gene>